<dbReference type="EMBL" id="JAHWGI010001267">
    <property type="protein sequence ID" value="KAK3926571.1"/>
    <property type="molecule type" value="Genomic_DNA"/>
</dbReference>
<keyword evidence="2" id="KW-0648">Protein biosynthesis</keyword>
<feature type="transmembrane region" description="Helical" evidence="1">
    <location>
        <begin position="55"/>
        <end position="75"/>
    </location>
</feature>
<organism evidence="2 3">
    <name type="scientific">Frankliniella fusca</name>
    <dbReference type="NCBI Taxonomy" id="407009"/>
    <lineage>
        <taxon>Eukaryota</taxon>
        <taxon>Metazoa</taxon>
        <taxon>Ecdysozoa</taxon>
        <taxon>Arthropoda</taxon>
        <taxon>Hexapoda</taxon>
        <taxon>Insecta</taxon>
        <taxon>Pterygota</taxon>
        <taxon>Neoptera</taxon>
        <taxon>Paraneoptera</taxon>
        <taxon>Thysanoptera</taxon>
        <taxon>Terebrantia</taxon>
        <taxon>Thripoidea</taxon>
        <taxon>Thripidae</taxon>
        <taxon>Frankliniella</taxon>
    </lineage>
</organism>
<keyword evidence="1" id="KW-0472">Membrane</keyword>
<feature type="non-terminal residue" evidence="2">
    <location>
        <position position="1"/>
    </location>
</feature>
<sequence length="188" mass="21361">ARPGPARQHWARRSCVGTTAGWSSRASARPAPWPRRPAALSPPCGPCIFKASRVIFTLVGAAFFFGFVFFSRGCVILRSAPSARTFGRRDINSQLMFRLAILVHMTSSIFVYEFRRRPVFVVLPRCRLVRPRCCAFDSIFCHVFLLCTFYFRQLGKSGKCIWNVPCVFFHAACFFTQALKSVQLMSYI</sequence>
<reference evidence="2" key="2">
    <citation type="journal article" date="2023" name="BMC Genomics">
        <title>Pest status, molecular evolution, and epigenetic factors derived from the genome assembly of Frankliniella fusca, a thysanopteran phytovirus vector.</title>
        <authorList>
            <person name="Catto M.A."/>
            <person name="Labadie P.E."/>
            <person name="Jacobson A.L."/>
            <person name="Kennedy G.G."/>
            <person name="Srinivasan R."/>
            <person name="Hunt B.G."/>
        </authorList>
    </citation>
    <scope>NUCLEOTIDE SEQUENCE</scope>
    <source>
        <strain evidence="2">PL_HMW_Pooled</strain>
    </source>
</reference>
<feature type="transmembrane region" description="Helical" evidence="1">
    <location>
        <begin position="95"/>
        <end position="114"/>
    </location>
</feature>
<protein>
    <submittedName>
        <fullName evidence="2">Translation initiation factor IF-2</fullName>
    </submittedName>
</protein>
<gene>
    <name evidence="2" type="ORF">KUF71_014907</name>
</gene>
<proteinExistence type="predicted"/>
<name>A0AAE1LN96_9NEOP</name>
<evidence type="ECO:0000313" key="2">
    <source>
        <dbReference type="EMBL" id="KAK3926571.1"/>
    </source>
</evidence>
<keyword evidence="2" id="KW-0396">Initiation factor</keyword>
<evidence type="ECO:0000256" key="1">
    <source>
        <dbReference type="SAM" id="Phobius"/>
    </source>
</evidence>
<dbReference type="AlphaFoldDB" id="A0AAE1LN96"/>
<evidence type="ECO:0000313" key="3">
    <source>
        <dbReference type="Proteomes" id="UP001219518"/>
    </source>
</evidence>
<dbReference type="Proteomes" id="UP001219518">
    <property type="component" value="Unassembled WGS sequence"/>
</dbReference>
<dbReference type="GO" id="GO:0003743">
    <property type="term" value="F:translation initiation factor activity"/>
    <property type="evidence" value="ECO:0007669"/>
    <property type="project" value="UniProtKB-KW"/>
</dbReference>
<reference evidence="2" key="1">
    <citation type="submission" date="2021-07" db="EMBL/GenBank/DDBJ databases">
        <authorList>
            <person name="Catto M.A."/>
            <person name="Jacobson A."/>
            <person name="Kennedy G."/>
            <person name="Labadie P."/>
            <person name="Hunt B.G."/>
            <person name="Srinivasan R."/>
        </authorList>
    </citation>
    <scope>NUCLEOTIDE SEQUENCE</scope>
    <source>
        <strain evidence="2">PL_HMW_Pooled</strain>
        <tissue evidence="2">Head</tissue>
    </source>
</reference>
<keyword evidence="1" id="KW-1133">Transmembrane helix</keyword>
<keyword evidence="1" id="KW-0812">Transmembrane</keyword>
<keyword evidence="3" id="KW-1185">Reference proteome</keyword>
<comment type="caution">
    <text evidence="2">The sequence shown here is derived from an EMBL/GenBank/DDBJ whole genome shotgun (WGS) entry which is preliminary data.</text>
</comment>
<accession>A0AAE1LN96</accession>